<dbReference type="Pfam" id="PF00496">
    <property type="entry name" value="SBP_bac_5"/>
    <property type="match status" value="1"/>
</dbReference>
<dbReference type="InterPro" id="IPR039424">
    <property type="entry name" value="SBP_5"/>
</dbReference>
<keyword evidence="4" id="KW-0732">Signal</keyword>
<dbReference type="Proteomes" id="UP000503011">
    <property type="component" value="Chromosome"/>
</dbReference>
<name>A0A6F8YRA3_9ACTN</name>
<dbReference type="KEGG" id="psuu:Psuf_058360"/>
<gene>
    <name evidence="6" type="ORF">Psuf_058360</name>
</gene>
<keyword evidence="3" id="KW-0813">Transport</keyword>
<organism evidence="6 7">
    <name type="scientific">Phytohabitans suffuscus</name>
    <dbReference type="NCBI Taxonomy" id="624315"/>
    <lineage>
        <taxon>Bacteria</taxon>
        <taxon>Bacillati</taxon>
        <taxon>Actinomycetota</taxon>
        <taxon>Actinomycetes</taxon>
        <taxon>Micromonosporales</taxon>
        <taxon>Micromonosporaceae</taxon>
    </lineage>
</organism>
<evidence type="ECO:0000256" key="1">
    <source>
        <dbReference type="ARBA" id="ARBA00004196"/>
    </source>
</evidence>
<dbReference type="PANTHER" id="PTHR30290">
    <property type="entry name" value="PERIPLASMIC BINDING COMPONENT OF ABC TRANSPORTER"/>
    <property type="match status" value="1"/>
</dbReference>
<dbReference type="PANTHER" id="PTHR30290:SF10">
    <property type="entry name" value="PERIPLASMIC OLIGOPEPTIDE-BINDING PROTEIN-RELATED"/>
    <property type="match status" value="1"/>
</dbReference>
<evidence type="ECO:0000256" key="2">
    <source>
        <dbReference type="ARBA" id="ARBA00005695"/>
    </source>
</evidence>
<dbReference type="GO" id="GO:0030313">
    <property type="term" value="C:cell envelope"/>
    <property type="evidence" value="ECO:0007669"/>
    <property type="project" value="UniProtKB-SubCell"/>
</dbReference>
<evidence type="ECO:0000313" key="6">
    <source>
        <dbReference type="EMBL" id="BCB88523.1"/>
    </source>
</evidence>
<protein>
    <submittedName>
        <fullName evidence="6">ABC transporter substrate-binding protein</fullName>
    </submittedName>
</protein>
<accession>A0A6F8YRA3</accession>
<dbReference type="SUPFAM" id="SSF53850">
    <property type="entry name" value="Periplasmic binding protein-like II"/>
    <property type="match status" value="1"/>
</dbReference>
<reference evidence="6 7" key="1">
    <citation type="submission" date="2020-03" db="EMBL/GenBank/DDBJ databases">
        <title>Whole genome shotgun sequence of Phytohabitans suffuscus NBRC 105367.</title>
        <authorList>
            <person name="Komaki H."/>
            <person name="Tamura T."/>
        </authorList>
    </citation>
    <scope>NUCLEOTIDE SEQUENCE [LARGE SCALE GENOMIC DNA]</scope>
    <source>
        <strain evidence="6 7">NBRC 105367</strain>
    </source>
</reference>
<dbReference type="GO" id="GO:0015833">
    <property type="term" value="P:peptide transport"/>
    <property type="evidence" value="ECO:0007669"/>
    <property type="project" value="TreeGrafter"/>
</dbReference>
<comment type="subcellular location">
    <subcellularLocation>
        <location evidence="1">Cell envelope</location>
    </subcellularLocation>
</comment>
<dbReference type="AlphaFoldDB" id="A0A6F8YRA3"/>
<proteinExistence type="inferred from homology"/>
<sequence length="562" mass="60589">MFTETEPVRVDLRGIRTGGTLRLRGPGDPAALDPSRVDDVASARLTRLYARQLFTYRAEPDVRSWQAIAPVPDLAARIPSIYNAGLGASGTTYVVHLRPGARWDTGRPVTAHDVVRGMKRLASPVRPPSVLPYFTSTVRGMARFHAEFVAAAGTDPTAADLAAFQDSHEIAGVFALDDESLVFELVRPTLDFISMLALPAVAPAPAEYDAYLPDSPELRQHLRASGPYRVASYEPGRELVLEPNPAWRQDTDPVRRRHLDRIEVGLGAAPDPVELAGRLRTGEVDLAWGVRVAEPHPGRPAEPTTGLGWSLDPYLAFNPRGDGPPRDPAVRQAIGYAIDKAALADVVVASRTGTAVRVAGGIVPPHNDFHAGADPYPTPGGRGLPERARELLAGSGHPDGLTLTAIHSDPPEAAAVARSIAADLSRVGVTLRLVPLPPARHRARVADPSGEWDLTVLSLAPDWFHGNARVFAQRLAHGLAGYLDPEVDRLVERALDSLDPRRAAPLWQEVERRVLADLPVVPLLFQTPAVPPLRGPRVRGAVPLPTLGFDDDLSTVWLDAPH</sequence>
<evidence type="ECO:0000259" key="5">
    <source>
        <dbReference type="Pfam" id="PF00496"/>
    </source>
</evidence>
<dbReference type="Gene3D" id="3.10.105.10">
    <property type="entry name" value="Dipeptide-binding Protein, Domain 3"/>
    <property type="match status" value="1"/>
</dbReference>
<dbReference type="GO" id="GO:0042597">
    <property type="term" value="C:periplasmic space"/>
    <property type="evidence" value="ECO:0007669"/>
    <property type="project" value="UniProtKB-ARBA"/>
</dbReference>
<comment type="similarity">
    <text evidence="2">Belongs to the bacterial solute-binding protein 5 family.</text>
</comment>
<evidence type="ECO:0000256" key="3">
    <source>
        <dbReference type="ARBA" id="ARBA00022448"/>
    </source>
</evidence>
<dbReference type="InterPro" id="IPR000914">
    <property type="entry name" value="SBP_5_dom"/>
</dbReference>
<evidence type="ECO:0000256" key="4">
    <source>
        <dbReference type="ARBA" id="ARBA00022729"/>
    </source>
</evidence>
<dbReference type="PIRSF" id="PIRSF002741">
    <property type="entry name" value="MppA"/>
    <property type="match status" value="1"/>
</dbReference>
<keyword evidence="7" id="KW-1185">Reference proteome</keyword>
<reference evidence="6 7" key="2">
    <citation type="submission" date="2020-03" db="EMBL/GenBank/DDBJ databases">
        <authorList>
            <person name="Ichikawa N."/>
            <person name="Kimura A."/>
            <person name="Kitahashi Y."/>
            <person name="Uohara A."/>
        </authorList>
    </citation>
    <scope>NUCLEOTIDE SEQUENCE [LARGE SCALE GENOMIC DNA]</scope>
    <source>
        <strain evidence="6 7">NBRC 105367</strain>
    </source>
</reference>
<dbReference type="InterPro" id="IPR030678">
    <property type="entry name" value="Peptide/Ni-bd"/>
</dbReference>
<feature type="domain" description="Solute-binding protein family 5" evidence="5">
    <location>
        <begin position="71"/>
        <end position="467"/>
    </location>
</feature>
<dbReference type="EMBL" id="AP022871">
    <property type="protein sequence ID" value="BCB88523.1"/>
    <property type="molecule type" value="Genomic_DNA"/>
</dbReference>
<dbReference type="GO" id="GO:1904680">
    <property type="term" value="F:peptide transmembrane transporter activity"/>
    <property type="evidence" value="ECO:0007669"/>
    <property type="project" value="TreeGrafter"/>
</dbReference>
<dbReference type="Gene3D" id="3.40.190.10">
    <property type="entry name" value="Periplasmic binding protein-like II"/>
    <property type="match status" value="1"/>
</dbReference>
<evidence type="ECO:0000313" key="7">
    <source>
        <dbReference type="Proteomes" id="UP000503011"/>
    </source>
</evidence>
<dbReference type="RefSeq" id="WP_173159994.1">
    <property type="nucleotide sequence ID" value="NZ_AP022871.1"/>
</dbReference>
<dbReference type="GO" id="GO:0043190">
    <property type="term" value="C:ATP-binding cassette (ABC) transporter complex"/>
    <property type="evidence" value="ECO:0007669"/>
    <property type="project" value="InterPro"/>
</dbReference>